<comment type="domain">
    <text evidence="4">The HXXXXD motif is essential for acyltransferase activity and may constitute the binding site for the phosphate moiety of the glycerol-3-phosphate.</text>
</comment>
<keyword evidence="4" id="KW-0444">Lipid biosynthesis</keyword>
<evidence type="ECO:0000256" key="2">
    <source>
        <dbReference type="ARBA" id="ARBA00022679"/>
    </source>
</evidence>
<feature type="transmembrane region" description="Helical" evidence="6">
    <location>
        <begin position="6"/>
        <end position="26"/>
    </location>
</feature>
<dbReference type="AlphaFoldDB" id="A0A427YAH5"/>
<evidence type="ECO:0000259" key="7">
    <source>
        <dbReference type="SMART" id="SM00563"/>
    </source>
</evidence>
<feature type="region of interest" description="Disordered" evidence="5">
    <location>
        <begin position="303"/>
        <end position="357"/>
    </location>
</feature>
<dbReference type="Proteomes" id="UP000279236">
    <property type="component" value="Unassembled WGS sequence"/>
</dbReference>
<keyword evidence="4" id="KW-1208">Phospholipid metabolism</keyword>
<dbReference type="STRING" id="105984.A0A427YAH5"/>
<name>A0A427YAH5_9TREE</name>
<protein>
    <recommendedName>
        <fullName evidence="4">1-acyl-sn-glycerol-3-phosphate acyltransferase</fullName>
        <ecNumber evidence="4">2.3.1.51</ecNumber>
    </recommendedName>
</protein>
<keyword evidence="3 4" id="KW-0012">Acyltransferase</keyword>
<dbReference type="InterPro" id="IPR002123">
    <property type="entry name" value="Plipid/glycerol_acylTrfase"/>
</dbReference>
<dbReference type="PANTHER" id="PTHR10434:SF11">
    <property type="entry name" value="1-ACYL-SN-GLYCEROL-3-PHOSPHATE ACYLTRANSFERASE"/>
    <property type="match status" value="1"/>
</dbReference>
<evidence type="ECO:0000256" key="3">
    <source>
        <dbReference type="ARBA" id="ARBA00023315"/>
    </source>
</evidence>
<dbReference type="NCBIfam" id="TIGR00530">
    <property type="entry name" value="AGP_acyltrn"/>
    <property type="match status" value="1"/>
</dbReference>
<dbReference type="GeneID" id="39585183"/>
<comment type="caution">
    <text evidence="8">The sequence shown here is derived from an EMBL/GenBank/DDBJ whole genome shotgun (WGS) entry which is preliminary data.</text>
</comment>
<dbReference type="InterPro" id="IPR004552">
    <property type="entry name" value="AGP_acyltrans"/>
</dbReference>
<evidence type="ECO:0000313" key="8">
    <source>
        <dbReference type="EMBL" id="RSH88113.1"/>
    </source>
</evidence>
<evidence type="ECO:0000256" key="1">
    <source>
        <dbReference type="ARBA" id="ARBA00008655"/>
    </source>
</evidence>
<keyword evidence="9" id="KW-1185">Reference proteome</keyword>
<feature type="transmembrane region" description="Helical" evidence="6">
    <location>
        <begin position="38"/>
        <end position="60"/>
    </location>
</feature>
<proteinExistence type="inferred from homology"/>
<dbReference type="SUPFAM" id="SSF69593">
    <property type="entry name" value="Glycerol-3-phosphate (1)-acyltransferase"/>
    <property type="match status" value="1"/>
</dbReference>
<comment type="catalytic activity">
    <reaction evidence="4">
        <text>a 1-acyl-sn-glycero-3-phosphate + an acyl-CoA = a 1,2-diacyl-sn-glycero-3-phosphate + CoA</text>
        <dbReference type="Rhea" id="RHEA:19709"/>
        <dbReference type="ChEBI" id="CHEBI:57287"/>
        <dbReference type="ChEBI" id="CHEBI:57970"/>
        <dbReference type="ChEBI" id="CHEBI:58342"/>
        <dbReference type="ChEBI" id="CHEBI:58608"/>
        <dbReference type="EC" id="2.3.1.51"/>
    </reaction>
</comment>
<keyword evidence="4" id="KW-0443">Lipid metabolism</keyword>
<dbReference type="EMBL" id="RSCE01000001">
    <property type="protein sequence ID" value="RSH88113.1"/>
    <property type="molecule type" value="Genomic_DNA"/>
</dbReference>
<dbReference type="RefSeq" id="XP_028480321.1">
    <property type="nucleotide sequence ID" value="XM_028616464.1"/>
</dbReference>
<keyword evidence="4" id="KW-0594">Phospholipid biosynthesis</keyword>
<evidence type="ECO:0000256" key="4">
    <source>
        <dbReference type="RuleBase" id="RU361267"/>
    </source>
</evidence>
<evidence type="ECO:0000256" key="5">
    <source>
        <dbReference type="SAM" id="MobiDB-lite"/>
    </source>
</evidence>
<dbReference type="GO" id="GO:0005783">
    <property type="term" value="C:endoplasmic reticulum"/>
    <property type="evidence" value="ECO:0007669"/>
    <property type="project" value="TreeGrafter"/>
</dbReference>
<gene>
    <name evidence="8" type="primary">SLC1_1</name>
    <name evidence="8" type="ORF">EHS24_000640</name>
</gene>
<keyword evidence="2 4" id="KW-0808">Transferase</keyword>
<dbReference type="GO" id="GO:0006654">
    <property type="term" value="P:phosphatidic acid biosynthetic process"/>
    <property type="evidence" value="ECO:0007669"/>
    <property type="project" value="TreeGrafter"/>
</dbReference>
<sequence length="357" mass="39335">MPLSWVLKPLAVASAVAFSTLGLLSTRYQKARFYWNSVLFLATLGWASVCGLCITFYSAAAGNRLNINYYVARSFYQVAHRLVGIDFDVEGEEHLTNLLTARDGKPQSAVVLGNHQSMIDILYLGRIFPKQTAITAKQELKWSPLLGQYMALSGAVFINRKNRKDAVAAMQQVGVDMKKKGVSLWIFPEGTRYSHEEPTLLPFKKGAFHLAIQAQAPIVLVVCENYNRLFDGQTRFDGGRLKIKILPPISTVGLTSDDVHSLVDSTRDLMLKTLKEISLPAPARAPSVSTAITNDAKVTPIPEKTEESVAPEGVRQRVVTVPTPTASTDSLPSREETTTEDEMDDDAVLLKRPKTEA</sequence>
<reference evidence="8 9" key="1">
    <citation type="submission" date="2018-11" db="EMBL/GenBank/DDBJ databases">
        <title>Genome sequence of Apiotrichum porosum DSM 27194.</title>
        <authorList>
            <person name="Aliyu H."/>
            <person name="Gorte O."/>
            <person name="Ochsenreither K."/>
        </authorList>
    </citation>
    <scope>NUCLEOTIDE SEQUENCE [LARGE SCALE GENOMIC DNA]</scope>
    <source>
        <strain evidence="8 9">DSM 27194</strain>
    </source>
</reference>
<dbReference type="SMART" id="SM00563">
    <property type="entry name" value="PlsC"/>
    <property type="match status" value="1"/>
</dbReference>
<dbReference type="GO" id="GO:0003841">
    <property type="term" value="F:1-acylglycerol-3-phosphate O-acyltransferase activity"/>
    <property type="evidence" value="ECO:0007669"/>
    <property type="project" value="UniProtKB-UniRule"/>
</dbReference>
<keyword evidence="6" id="KW-1133">Transmembrane helix</keyword>
<dbReference type="PANTHER" id="PTHR10434">
    <property type="entry name" value="1-ACYL-SN-GLYCEROL-3-PHOSPHATE ACYLTRANSFERASE"/>
    <property type="match status" value="1"/>
</dbReference>
<evidence type="ECO:0000313" key="9">
    <source>
        <dbReference type="Proteomes" id="UP000279236"/>
    </source>
</evidence>
<dbReference type="EC" id="2.3.1.51" evidence="4"/>
<keyword evidence="6" id="KW-0812">Transmembrane</keyword>
<feature type="compositionally biased region" description="Acidic residues" evidence="5">
    <location>
        <begin position="338"/>
        <end position="347"/>
    </location>
</feature>
<accession>A0A427YAH5</accession>
<comment type="similarity">
    <text evidence="1 4">Belongs to the 1-acyl-sn-glycerol-3-phosphate acyltransferase family.</text>
</comment>
<organism evidence="8 9">
    <name type="scientific">Apiotrichum porosum</name>
    <dbReference type="NCBI Taxonomy" id="105984"/>
    <lineage>
        <taxon>Eukaryota</taxon>
        <taxon>Fungi</taxon>
        <taxon>Dikarya</taxon>
        <taxon>Basidiomycota</taxon>
        <taxon>Agaricomycotina</taxon>
        <taxon>Tremellomycetes</taxon>
        <taxon>Trichosporonales</taxon>
        <taxon>Trichosporonaceae</taxon>
        <taxon>Apiotrichum</taxon>
    </lineage>
</organism>
<feature type="domain" description="Phospholipid/glycerol acyltransferase" evidence="7">
    <location>
        <begin position="109"/>
        <end position="226"/>
    </location>
</feature>
<dbReference type="Pfam" id="PF01553">
    <property type="entry name" value="Acyltransferase"/>
    <property type="match status" value="1"/>
</dbReference>
<dbReference type="CDD" id="cd07989">
    <property type="entry name" value="LPLAT_AGPAT-like"/>
    <property type="match status" value="1"/>
</dbReference>
<dbReference type="GO" id="GO:0016020">
    <property type="term" value="C:membrane"/>
    <property type="evidence" value="ECO:0007669"/>
    <property type="project" value="InterPro"/>
</dbReference>
<evidence type="ECO:0000256" key="6">
    <source>
        <dbReference type="SAM" id="Phobius"/>
    </source>
</evidence>
<dbReference type="OrthoDB" id="202234at2759"/>
<keyword evidence="6" id="KW-0472">Membrane</keyword>